<comment type="caution">
    <text evidence="1">The sequence shown here is derived from an EMBL/GenBank/DDBJ whole genome shotgun (WGS) entry which is preliminary data.</text>
</comment>
<reference evidence="1" key="1">
    <citation type="journal article" date="2017" name="Appl. Environ. Microbiol.">
        <title>Molecular characterization of an Endozoicomonas-like organism causing infection in king scallop Pecten maximus L.</title>
        <authorList>
            <person name="Cano I."/>
            <person name="van Aerle R."/>
            <person name="Ross S."/>
            <person name="Verner-Jeffreys D.W."/>
            <person name="Paley R.K."/>
            <person name="Rimmer G."/>
            <person name="Ryder D."/>
            <person name="Hooper P."/>
            <person name="Stone D."/>
            <person name="Feist S.W."/>
        </authorList>
    </citation>
    <scope>NUCLEOTIDE SEQUENCE</scope>
</reference>
<sequence length="122" mass="13628">MGISNAIQNQQKRWVIKLIQQIIQIRFPSHFGSSNLSYNALMGTLYFGIQPAAFNKMHSNSTVTGTVYQSTDAFVGSPFLDHHLQNPLRGMVKQALHCMQAKHSIITHGLPFLWIPAVPAPE</sequence>
<gene>
    <name evidence="1" type="ORF">CI610_02319</name>
</gene>
<dbReference type="AlphaFoldDB" id="A0A2H9T6A1"/>
<name>A0A2H9T6A1_9ZZZZ</name>
<organism evidence="1">
    <name type="scientific">invertebrate metagenome</name>
    <dbReference type="NCBI Taxonomy" id="1711999"/>
    <lineage>
        <taxon>unclassified sequences</taxon>
        <taxon>metagenomes</taxon>
        <taxon>organismal metagenomes</taxon>
    </lineage>
</organism>
<evidence type="ECO:0000313" key="1">
    <source>
        <dbReference type="EMBL" id="PJE78743.1"/>
    </source>
</evidence>
<accession>A0A2H9T6A1</accession>
<protein>
    <submittedName>
        <fullName evidence="1">Uncharacterized protein</fullName>
    </submittedName>
</protein>
<proteinExistence type="predicted"/>
<dbReference type="EMBL" id="NSIT01000134">
    <property type="protein sequence ID" value="PJE78743.1"/>
    <property type="molecule type" value="Genomic_DNA"/>
</dbReference>